<dbReference type="InterPro" id="IPR015878">
    <property type="entry name" value="Ado_hCys_hydrolase_NAD-bd"/>
</dbReference>
<gene>
    <name evidence="11" type="ORF">OVA965_LOCUS6498</name>
    <name evidence="12" type="ORF">TMI583_LOCUS6494</name>
</gene>
<proteinExistence type="inferred from homology"/>
<feature type="binding site" evidence="7">
    <location>
        <position position="436"/>
    </location>
    <ligand>
        <name>NAD(+)</name>
        <dbReference type="ChEBI" id="CHEBI:57540"/>
    </ligand>
</feature>
<evidence type="ECO:0000256" key="3">
    <source>
        <dbReference type="ARBA" id="ARBA00022563"/>
    </source>
</evidence>
<dbReference type="AlphaFoldDB" id="A0A8S2HAM7"/>
<dbReference type="NCBIfam" id="NF004005">
    <property type="entry name" value="PRK05476.2-3"/>
    <property type="match status" value="1"/>
</dbReference>
<dbReference type="PANTHER" id="PTHR23420">
    <property type="entry name" value="ADENOSYLHOMOCYSTEINASE"/>
    <property type="match status" value="1"/>
</dbReference>
<sequence>MAHDSTPSALLQYHSGREIHPIFRERISVQSVQADDLALTASSTVQERKKFTLMSNQPILTQVNRSRLSSSEIAGKQDFKVADITLAGWGRKEIKQAESEMPGLMQLRKKFKVIKPLTGARIAACLHVTCETAVMLETLIQLGAQVQISSCDLLSTQDHIAAAIAESNVLIYAWRGQKDKDHKDGMKKIIYFPDKQALNMILDDSGDLTRLVHEKYTELLSGIYGITEASTTGVQNLYKLSEGGQLKLRAFNVNGSVTTSKFDNMYGCRESIVEAIKSASGIMIAGKVAVVAGYGDVGKGTAQALKGMGARIIVTEIDPITALQAAIEGHEVLTMEEACNIGRIFITAREFIYVCNITGCRDIIRSEHLLKMPDNAIVCNLGQYDVEIDVDWLNSNNVGKETIKSQVDRYQLENGRSIILLAEGRAVNLANCAHGHPSFVKSVSFTNQVYAQMELYKHYDQYPIGIYILPKKLDEEVATLHLEHLNVKLTKLTRQQAFYLGLKQNGPFKREYYHY</sequence>
<reference evidence="12" key="1">
    <citation type="submission" date="2021-02" db="EMBL/GenBank/DDBJ databases">
        <authorList>
            <person name="Nowell W R."/>
        </authorList>
    </citation>
    <scope>NUCLEOTIDE SEQUENCE</scope>
</reference>
<dbReference type="InterPro" id="IPR020082">
    <property type="entry name" value="S-Ado-L-homoCys_hydrolase_CS"/>
</dbReference>
<dbReference type="Proteomes" id="UP000677228">
    <property type="component" value="Unassembled WGS sequence"/>
</dbReference>
<dbReference type="Pfam" id="PF05221">
    <property type="entry name" value="AdoHcyase"/>
    <property type="match status" value="1"/>
</dbReference>
<name>A0A8S2HAM7_9BILA</name>
<dbReference type="PANTHER" id="PTHR23420:SF0">
    <property type="entry name" value="ADENOSYLHOMOCYSTEINASE"/>
    <property type="match status" value="1"/>
</dbReference>
<dbReference type="EMBL" id="CAJOBA010001967">
    <property type="protein sequence ID" value="CAF3622954.1"/>
    <property type="molecule type" value="Genomic_DNA"/>
</dbReference>
<dbReference type="Proteomes" id="UP000682733">
    <property type="component" value="Unassembled WGS sequence"/>
</dbReference>
<comment type="cofactor">
    <cofactor evidence="7 8">
        <name>NAD(+)</name>
        <dbReference type="ChEBI" id="CHEBI:57540"/>
    </cofactor>
    <text evidence="7 8">Binds 1 NAD(+) per subunit.</text>
</comment>
<dbReference type="GO" id="GO:0033353">
    <property type="term" value="P:S-adenosylmethionine cycle"/>
    <property type="evidence" value="ECO:0007669"/>
    <property type="project" value="TreeGrafter"/>
</dbReference>
<evidence type="ECO:0000256" key="4">
    <source>
        <dbReference type="ARBA" id="ARBA00022801"/>
    </source>
</evidence>
<dbReference type="Gene3D" id="3.40.50.720">
    <property type="entry name" value="NAD(P)-binding Rossmann-like Domain"/>
    <property type="match status" value="1"/>
</dbReference>
<dbReference type="GO" id="GO:0006730">
    <property type="term" value="P:one-carbon metabolic process"/>
    <property type="evidence" value="ECO:0007669"/>
    <property type="project" value="UniProtKB-KW"/>
</dbReference>
<dbReference type="PROSITE" id="PS00739">
    <property type="entry name" value="ADOHCYASE_2"/>
    <property type="match status" value="1"/>
</dbReference>
<keyword evidence="5 7" id="KW-0520">NAD</keyword>
<feature type="binding site" evidence="7">
    <location>
        <position position="316"/>
    </location>
    <ligand>
        <name>NAD(+)</name>
        <dbReference type="ChEBI" id="CHEBI:57540"/>
    </ligand>
</feature>
<protein>
    <recommendedName>
        <fullName evidence="6 8">Adenosylhomocysteinase</fullName>
        <ecNumber evidence="6 8">3.13.2.1</ecNumber>
    </recommendedName>
</protein>
<keyword evidence="3 8" id="KW-0554">One-carbon metabolism</keyword>
<dbReference type="GO" id="GO:0004013">
    <property type="term" value="F:adenosylhomocysteinase activity"/>
    <property type="evidence" value="ECO:0007669"/>
    <property type="project" value="UniProtKB-EC"/>
</dbReference>
<dbReference type="InterPro" id="IPR042172">
    <property type="entry name" value="Adenosylhomocyst_ase-like_sf"/>
</dbReference>
<comment type="similarity">
    <text evidence="2 9">Belongs to the adenosylhomocysteinase family.</text>
</comment>
<comment type="caution">
    <text evidence="12">The sequence shown here is derived from an EMBL/GenBank/DDBJ whole genome shotgun (WGS) entry which is preliminary data.</text>
</comment>
<dbReference type="EMBL" id="CAJNOK010001967">
    <property type="protein sequence ID" value="CAF0838057.1"/>
    <property type="molecule type" value="Genomic_DNA"/>
</dbReference>
<dbReference type="EC" id="3.13.2.1" evidence="6 8"/>
<feature type="domain" description="S-adenosyl-L-homocysteine hydrolase NAD binding" evidence="10">
    <location>
        <begin position="264"/>
        <end position="435"/>
    </location>
</feature>
<dbReference type="CDD" id="cd00401">
    <property type="entry name" value="SAHH"/>
    <property type="match status" value="1"/>
</dbReference>
<accession>A0A8S2HAM7</accession>
<dbReference type="SMART" id="SM00996">
    <property type="entry name" value="AdoHcyase"/>
    <property type="match status" value="1"/>
</dbReference>
<evidence type="ECO:0000256" key="1">
    <source>
        <dbReference type="ARBA" id="ARBA00005195"/>
    </source>
</evidence>
<evidence type="ECO:0000256" key="7">
    <source>
        <dbReference type="PIRSR" id="PIRSR001109-2"/>
    </source>
</evidence>
<feature type="binding site" evidence="7">
    <location>
        <position position="428"/>
    </location>
    <ligand>
        <name>NAD(+)</name>
        <dbReference type="ChEBI" id="CHEBI:57540"/>
    </ligand>
</feature>
<evidence type="ECO:0000259" key="10">
    <source>
        <dbReference type="SMART" id="SM00997"/>
    </source>
</evidence>
<evidence type="ECO:0000256" key="5">
    <source>
        <dbReference type="ARBA" id="ARBA00023027"/>
    </source>
</evidence>
<dbReference type="NCBIfam" id="TIGR00936">
    <property type="entry name" value="ahcY"/>
    <property type="match status" value="1"/>
</dbReference>
<evidence type="ECO:0000256" key="9">
    <source>
        <dbReference type="RuleBase" id="RU004166"/>
    </source>
</evidence>
<dbReference type="Gene3D" id="3.40.50.1480">
    <property type="entry name" value="Adenosylhomocysteinase-like"/>
    <property type="match status" value="1"/>
</dbReference>
<dbReference type="GO" id="GO:0005829">
    <property type="term" value="C:cytosol"/>
    <property type="evidence" value="ECO:0007669"/>
    <property type="project" value="TreeGrafter"/>
</dbReference>
<evidence type="ECO:0000256" key="8">
    <source>
        <dbReference type="RuleBase" id="RU000548"/>
    </source>
</evidence>
<dbReference type="FunFam" id="3.40.50.720:FF:000004">
    <property type="entry name" value="Adenosylhomocysteinase"/>
    <property type="match status" value="1"/>
</dbReference>
<dbReference type="InterPro" id="IPR036291">
    <property type="entry name" value="NAD(P)-bd_dom_sf"/>
</dbReference>
<dbReference type="PIRSF" id="PIRSF001109">
    <property type="entry name" value="Ad_hcy_hydrolase"/>
    <property type="match status" value="1"/>
</dbReference>
<organism evidence="12 13">
    <name type="scientific">Didymodactylos carnosus</name>
    <dbReference type="NCBI Taxonomy" id="1234261"/>
    <lineage>
        <taxon>Eukaryota</taxon>
        <taxon>Metazoa</taxon>
        <taxon>Spiralia</taxon>
        <taxon>Gnathifera</taxon>
        <taxon>Rotifera</taxon>
        <taxon>Eurotatoria</taxon>
        <taxon>Bdelloidea</taxon>
        <taxon>Philodinida</taxon>
        <taxon>Philodinidae</taxon>
        <taxon>Didymodactylos</taxon>
    </lineage>
</organism>
<evidence type="ECO:0000256" key="6">
    <source>
        <dbReference type="ARBA" id="ARBA00034527"/>
    </source>
</evidence>
<dbReference type="SUPFAM" id="SSF52283">
    <property type="entry name" value="Formate/glycerate dehydrogenase catalytic domain-like"/>
    <property type="match status" value="1"/>
</dbReference>
<dbReference type="InterPro" id="IPR000043">
    <property type="entry name" value="Adenosylhomocysteinase-like"/>
</dbReference>
<feature type="binding site" evidence="7">
    <location>
        <begin position="295"/>
        <end position="300"/>
    </location>
    <ligand>
        <name>NAD(+)</name>
        <dbReference type="ChEBI" id="CHEBI:57540"/>
    </ligand>
</feature>
<evidence type="ECO:0000313" key="12">
    <source>
        <dbReference type="EMBL" id="CAF3622954.1"/>
    </source>
</evidence>
<keyword evidence="4 8" id="KW-0378">Hydrolase</keyword>
<evidence type="ECO:0000313" key="13">
    <source>
        <dbReference type="Proteomes" id="UP000682733"/>
    </source>
</evidence>
<dbReference type="Pfam" id="PF00670">
    <property type="entry name" value="AdoHcyase_NAD"/>
    <property type="match status" value="1"/>
</dbReference>
<evidence type="ECO:0000256" key="2">
    <source>
        <dbReference type="ARBA" id="ARBA00007122"/>
    </source>
</evidence>
<dbReference type="SMART" id="SM00997">
    <property type="entry name" value="AdoHcyase_NAD"/>
    <property type="match status" value="1"/>
</dbReference>
<dbReference type="SUPFAM" id="SSF51735">
    <property type="entry name" value="NAD(P)-binding Rossmann-fold domains"/>
    <property type="match status" value="1"/>
</dbReference>
<comment type="pathway">
    <text evidence="1 8">Amino-acid biosynthesis; L-homocysteine biosynthesis; L-homocysteine from S-adenosyl-L-homocysteine: step 1/1.</text>
</comment>
<evidence type="ECO:0000313" key="11">
    <source>
        <dbReference type="EMBL" id="CAF0838057.1"/>
    </source>
</evidence>
<comment type="catalytic activity">
    <reaction evidence="8">
        <text>S-adenosyl-L-homocysteine + H2O = L-homocysteine + adenosine</text>
        <dbReference type="Rhea" id="RHEA:21708"/>
        <dbReference type="ChEBI" id="CHEBI:15377"/>
        <dbReference type="ChEBI" id="CHEBI:16335"/>
        <dbReference type="ChEBI" id="CHEBI:57856"/>
        <dbReference type="ChEBI" id="CHEBI:58199"/>
        <dbReference type="EC" id="3.13.2.1"/>
    </reaction>
</comment>